<evidence type="ECO:0000313" key="2">
    <source>
        <dbReference type="EMBL" id="MBB3860493.1"/>
    </source>
</evidence>
<feature type="transmembrane region" description="Helical" evidence="1">
    <location>
        <begin position="53"/>
        <end position="72"/>
    </location>
</feature>
<accession>A0A7W6EVN8</accession>
<reference evidence="2 3" key="1">
    <citation type="submission" date="2020-08" db="EMBL/GenBank/DDBJ databases">
        <title>Genomic Encyclopedia of Type Strains, Phase IV (KMG-IV): sequencing the most valuable type-strain genomes for metagenomic binning, comparative biology and taxonomic classification.</title>
        <authorList>
            <person name="Goeker M."/>
        </authorList>
    </citation>
    <scope>NUCLEOTIDE SEQUENCE [LARGE SCALE GENOMIC DNA]</scope>
    <source>
        <strain evidence="2 3">DSM 14552</strain>
    </source>
</reference>
<gene>
    <name evidence="2" type="ORF">GGQ88_001759</name>
</gene>
<dbReference type="RefSeq" id="WP_183612753.1">
    <property type="nucleotide sequence ID" value="NZ_JACICY010000003.1"/>
</dbReference>
<protein>
    <submittedName>
        <fullName evidence="2">Putative secreted protein</fullName>
    </submittedName>
</protein>
<name>A0A7W6EVN8_9SPHN</name>
<dbReference type="InterPro" id="IPR009935">
    <property type="entry name" value="DUF1467"/>
</dbReference>
<proteinExistence type="predicted"/>
<keyword evidence="1" id="KW-0812">Transmembrane</keyword>
<keyword evidence="1" id="KW-0472">Membrane</keyword>
<evidence type="ECO:0000313" key="3">
    <source>
        <dbReference type="Proteomes" id="UP000562395"/>
    </source>
</evidence>
<sequence>MKITSIIAIYALFWVMAAFIVLPFGVRTHDELGAAKVPGQVDSAPGNFAPRRIALRATILSALMFAFFYANYFNEWITVADLDLTTYFGHSS</sequence>
<dbReference type="Pfam" id="PF07330">
    <property type="entry name" value="DUF1467"/>
    <property type="match status" value="1"/>
</dbReference>
<feature type="transmembrane region" description="Helical" evidence="1">
    <location>
        <begin position="6"/>
        <end position="26"/>
    </location>
</feature>
<keyword evidence="1" id="KW-1133">Transmembrane helix</keyword>
<comment type="caution">
    <text evidence="2">The sequence shown here is derived from an EMBL/GenBank/DDBJ whole genome shotgun (WGS) entry which is preliminary data.</text>
</comment>
<dbReference type="AlphaFoldDB" id="A0A7W6EVN8"/>
<dbReference type="EMBL" id="JACICY010000003">
    <property type="protein sequence ID" value="MBB3860493.1"/>
    <property type="molecule type" value="Genomic_DNA"/>
</dbReference>
<evidence type="ECO:0000256" key="1">
    <source>
        <dbReference type="SAM" id="Phobius"/>
    </source>
</evidence>
<keyword evidence="3" id="KW-1185">Reference proteome</keyword>
<organism evidence="2 3">
    <name type="scientific">Novosphingobium hassiacum</name>
    <dbReference type="NCBI Taxonomy" id="173676"/>
    <lineage>
        <taxon>Bacteria</taxon>
        <taxon>Pseudomonadati</taxon>
        <taxon>Pseudomonadota</taxon>
        <taxon>Alphaproteobacteria</taxon>
        <taxon>Sphingomonadales</taxon>
        <taxon>Sphingomonadaceae</taxon>
        <taxon>Novosphingobium</taxon>
    </lineage>
</organism>
<dbReference type="Proteomes" id="UP000562395">
    <property type="component" value="Unassembled WGS sequence"/>
</dbReference>